<proteinExistence type="predicted"/>
<evidence type="ECO:0008006" key="4">
    <source>
        <dbReference type="Google" id="ProtNLM"/>
    </source>
</evidence>
<evidence type="ECO:0000256" key="1">
    <source>
        <dbReference type="SAM" id="MobiDB-lite"/>
    </source>
</evidence>
<dbReference type="SUPFAM" id="SSF52799">
    <property type="entry name" value="(Phosphotyrosine protein) phosphatases II"/>
    <property type="match status" value="1"/>
</dbReference>
<gene>
    <name evidence="2" type="ORF">JOF36_007375</name>
</gene>
<dbReference type="EMBL" id="JAGINU010000003">
    <property type="protein sequence ID" value="MBP2371602.1"/>
    <property type="molecule type" value="Genomic_DNA"/>
</dbReference>
<evidence type="ECO:0000313" key="3">
    <source>
        <dbReference type="Proteomes" id="UP001519295"/>
    </source>
</evidence>
<dbReference type="RefSeq" id="WP_210036740.1">
    <property type="nucleotide sequence ID" value="NZ_JAGINU010000003.1"/>
</dbReference>
<feature type="region of interest" description="Disordered" evidence="1">
    <location>
        <begin position="1"/>
        <end position="22"/>
    </location>
</feature>
<evidence type="ECO:0000313" key="2">
    <source>
        <dbReference type="EMBL" id="MBP2371602.1"/>
    </source>
</evidence>
<reference evidence="2 3" key="1">
    <citation type="submission" date="2021-03" db="EMBL/GenBank/DDBJ databases">
        <title>Sequencing the genomes of 1000 actinobacteria strains.</title>
        <authorList>
            <person name="Klenk H.-P."/>
        </authorList>
    </citation>
    <scope>NUCLEOTIDE SEQUENCE [LARGE SCALE GENOMIC DNA]</scope>
    <source>
        <strain evidence="2 3">DSM 45256</strain>
    </source>
</reference>
<dbReference type="Gene3D" id="3.90.190.10">
    <property type="entry name" value="Protein tyrosine phosphatase superfamily"/>
    <property type="match status" value="1"/>
</dbReference>
<feature type="compositionally biased region" description="Pro residues" evidence="1">
    <location>
        <begin position="1"/>
        <end position="10"/>
    </location>
</feature>
<accession>A0ABS4W5W5</accession>
<protein>
    <recommendedName>
        <fullName evidence="4">Tyrosine phosphatase family protein</fullName>
    </recommendedName>
</protein>
<sequence>MQRPAMPPNWRPVSLPGKEAGRRHRDDRLYRAAALSLATDDELAACPRNLTWFDLRIDEERAQDRAFSLPHGWRMVHFPLVGTDAAFDRRQAVGLVREIAAGRATWGSLYCSAIATGAASFATALQALAGLPGPVVIACQGGRDRTGMLIALLLSLVGACREEVVADYLLTNVDDIETRRRQPLDGLTVEPDLTCRASDIGQMLDLLEEFGGAHAYLRRALPAAQVTAIVHALRPRILA</sequence>
<dbReference type="InterPro" id="IPR029021">
    <property type="entry name" value="Prot-tyrosine_phosphatase-like"/>
</dbReference>
<dbReference type="Proteomes" id="UP001519295">
    <property type="component" value="Unassembled WGS sequence"/>
</dbReference>
<dbReference type="Pfam" id="PF13350">
    <property type="entry name" value="Y_phosphatase3"/>
    <property type="match status" value="1"/>
</dbReference>
<name>A0ABS4W5W5_9PSEU</name>
<organism evidence="2 3">
    <name type="scientific">Pseudonocardia parietis</name>
    <dbReference type="NCBI Taxonomy" id="570936"/>
    <lineage>
        <taxon>Bacteria</taxon>
        <taxon>Bacillati</taxon>
        <taxon>Actinomycetota</taxon>
        <taxon>Actinomycetes</taxon>
        <taxon>Pseudonocardiales</taxon>
        <taxon>Pseudonocardiaceae</taxon>
        <taxon>Pseudonocardia</taxon>
    </lineage>
</organism>
<comment type="caution">
    <text evidence="2">The sequence shown here is derived from an EMBL/GenBank/DDBJ whole genome shotgun (WGS) entry which is preliminary data.</text>
</comment>
<keyword evidence="3" id="KW-1185">Reference proteome</keyword>
<dbReference type="InterPro" id="IPR026893">
    <property type="entry name" value="Tyr/Ser_Pase_IphP-type"/>
</dbReference>